<reference evidence="1 2" key="1">
    <citation type="journal article" date="2015" name="BMC Genomics">
        <title>Insights from the genome of Ophiocordyceps polyrhachis-furcata to pathogenicity and host specificity in insect fungi.</title>
        <authorList>
            <person name="Wichadakul D."/>
            <person name="Kobmoo N."/>
            <person name="Ingsriswang S."/>
            <person name="Tangphatsornruang S."/>
            <person name="Chantasingh D."/>
            <person name="Luangsa-ard J.J."/>
            <person name="Eurwilaichitr L."/>
        </authorList>
    </citation>
    <scope>NUCLEOTIDE SEQUENCE [LARGE SCALE GENOMIC DNA]</scope>
    <source>
        <strain evidence="1 2">BCC 54312</strain>
    </source>
</reference>
<comment type="caution">
    <text evidence="1">The sequence shown here is derived from an EMBL/GenBank/DDBJ whole genome shotgun (WGS) entry which is preliminary data.</text>
</comment>
<feature type="non-terminal residue" evidence="1">
    <location>
        <position position="181"/>
    </location>
</feature>
<evidence type="ECO:0000313" key="2">
    <source>
        <dbReference type="Proteomes" id="UP000253664"/>
    </source>
</evidence>
<dbReference type="AlphaFoldDB" id="A0A367L4D7"/>
<name>A0A367L4D7_9HYPO</name>
<keyword evidence="2" id="KW-1185">Reference proteome</keyword>
<gene>
    <name evidence="1" type="ORF">L249_1475</name>
</gene>
<dbReference type="EMBL" id="LKCN02000016">
    <property type="protein sequence ID" value="RCI09289.1"/>
    <property type="molecule type" value="Genomic_DNA"/>
</dbReference>
<protein>
    <submittedName>
        <fullName evidence="1">Uncharacterized protein</fullName>
    </submittedName>
</protein>
<proteinExistence type="predicted"/>
<dbReference type="Proteomes" id="UP000253664">
    <property type="component" value="Unassembled WGS sequence"/>
</dbReference>
<accession>A0A367L4D7</accession>
<sequence>MVRTETAIVCGLEQGDWNTAHQSSVCCGPRPSSPLSLMKRPLKPCTAFQPNKSDSQSSPPRCATNPTITNSLCHDFFGKKPQKKLPCRSTIISGAGFHQYCRRLSIVLPFSRMAKLPILSSPPSDGKKKTPPCCRAAFPSLFRVRQGQNTDFAPNASLCRHPHLGTIRPEKNNAGQAGLGP</sequence>
<evidence type="ECO:0000313" key="1">
    <source>
        <dbReference type="EMBL" id="RCI09289.1"/>
    </source>
</evidence>
<organism evidence="1 2">
    <name type="scientific">Ophiocordyceps polyrhachis-furcata BCC 54312</name>
    <dbReference type="NCBI Taxonomy" id="1330021"/>
    <lineage>
        <taxon>Eukaryota</taxon>
        <taxon>Fungi</taxon>
        <taxon>Dikarya</taxon>
        <taxon>Ascomycota</taxon>
        <taxon>Pezizomycotina</taxon>
        <taxon>Sordariomycetes</taxon>
        <taxon>Hypocreomycetidae</taxon>
        <taxon>Hypocreales</taxon>
        <taxon>Ophiocordycipitaceae</taxon>
        <taxon>Ophiocordyceps</taxon>
    </lineage>
</organism>